<evidence type="ECO:0000256" key="1">
    <source>
        <dbReference type="SAM" id="MobiDB-lite"/>
    </source>
</evidence>
<gene>
    <name evidence="2" type="ORF">Poly24_22490</name>
</gene>
<feature type="compositionally biased region" description="Basic residues" evidence="1">
    <location>
        <begin position="167"/>
        <end position="176"/>
    </location>
</feature>
<name>A0A518JSL9_9BACT</name>
<dbReference type="EMBL" id="CP036348">
    <property type="protein sequence ID" value="QDV68539.1"/>
    <property type="molecule type" value="Genomic_DNA"/>
</dbReference>
<dbReference type="Proteomes" id="UP000315082">
    <property type="component" value="Chromosome"/>
</dbReference>
<proteinExistence type="predicted"/>
<dbReference type="KEGG" id="rcf:Poly24_22490"/>
<feature type="region of interest" description="Disordered" evidence="1">
    <location>
        <begin position="20"/>
        <end position="40"/>
    </location>
</feature>
<feature type="region of interest" description="Disordered" evidence="1">
    <location>
        <begin position="148"/>
        <end position="182"/>
    </location>
</feature>
<sequence length="213" mass="22823">MLEGSRWFERSEYHRLCERKRSAPPRGARRSVIPSGSTRAGALCSGGAPLRDDLRLPSVIPSGSTRIGTLCSGGAALRGDLRLPSVIPSGSSRVGTLCSGGALLRGDLRLPSVIPSGSTRVGTLCFGGAPLNGDLRLPSVIPPGCATATTDPAGMPEGSRWFERSEYHRKRRRKRSVPPAGAHNDVRFLRDHRVLGRCVPEVRRCASTSGYRL</sequence>
<accession>A0A518JSL9</accession>
<evidence type="ECO:0000313" key="3">
    <source>
        <dbReference type="Proteomes" id="UP000315082"/>
    </source>
</evidence>
<evidence type="ECO:0000313" key="2">
    <source>
        <dbReference type="EMBL" id="QDV68539.1"/>
    </source>
</evidence>
<dbReference type="AlphaFoldDB" id="A0A518JSL9"/>
<keyword evidence="3" id="KW-1185">Reference proteome</keyword>
<reference evidence="2 3" key="1">
    <citation type="submission" date="2019-02" db="EMBL/GenBank/DDBJ databases">
        <title>Deep-cultivation of Planctomycetes and their phenomic and genomic characterization uncovers novel biology.</title>
        <authorList>
            <person name="Wiegand S."/>
            <person name="Jogler M."/>
            <person name="Boedeker C."/>
            <person name="Pinto D."/>
            <person name="Vollmers J."/>
            <person name="Rivas-Marin E."/>
            <person name="Kohn T."/>
            <person name="Peeters S.H."/>
            <person name="Heuer A."/>
            <person name="Rast P."/>
            <person name="Oberbeckmann S."/>
            <person name="Bunk B."/>
            <person name="Jeske O."/>
            <person name="Meyerdierks A."/>
            <person name="Storesund J.E."/>
            <person name="Kallscheuer N."/>
            <person name="Luecker S."/>
            <person name="Lage O.M."/>
            <person name="Pohl T."/>
            <person name="Merkel B.J."/>
            <person name="Hornburger P."/>
            <person name="Mueller R.-W."/>
            <person name="Bruemmer F."/>
            <person name="Labrenz M."/>
            <person name="Spormann A.M."/>
            <person name="Op den Camp H."/>
            <person name="Overmann J."/>
            <person name="Amann R."/>
            <person name="Jetten M.S.M."/>
            <person name="Mascher T."/>
            <person name="Medema M.H."/>
            <person name="Devos D.P."/>
            <person name="Kaster A.-K."/>
            <person name="Ovreas L."/>
            <person name="Rohde M."/>
            <person name="Galperin M.Y."/>
            <person name="Jogler C."/>
        </authorList>
    </citation>
    <scope>NUCLEOTIDE SEQUENCE [LARGE SCALE GENOMIC DNA]</scope>
    <source>
        <strain evidence="2 3">Poly24</strain>
    </source>
</reference>
<protein>
    <submittedName>
        <fullName evidence="2">Uncharacterized protein</fullName>
    </submittedName>
</protein>
<organism evidence="2 3">
    <name type="scientific">Rosistilla carotiformis</name>
    <dbReference type="NCBI Taxonomy" id="2528017"/>
    <lineage>
        <taxon>Bacteria</taxon>
        <taxon>Pseudomonadati</taxon>
        <taxon>Planctomycetota</taxon>
        <taxon>Planctomycetia</taxon>
        <taxon>Pirellulales</taxon>
        <taxon>Pirellulaceae</taxon>
        <taxon>Rosistilla</taxon>
    </lineage>
</organism>